<protein>
    <submittedName>
        <fullName evidence="2">Uncharacterized protein</fullName>
    </submittedName>
</protein>
<evidence type="ECO:0000313" key="2">
    <source>
        <dbReference type="EMBL" id="MBA2876382.1"/>
    </source>
</evidence>
<gene>
    <name evidence="2" type="ORF">HNR31_003200</name>
</gene>
<dbReference type="AlphaFoldDB" id="A0A7V9Z997"/>
<name>A0A7V9Z997_9BACL</name>
<proteinExistence type="predicted"/>
<evidence type="ECO:0000313" key="3">
    <source>
        <dbReference type="Proteomes" id="UP000523087"/>
    </source>
</evidence>
<keyword evidence="3" id="KW-1185">Reference proteome</keyword>
<accession>A0A7V9Z997</accession>
<comment type="caution">
    <text evidence="2">The sequence shown here is derived from an EMBL/GenBank/DDBJ whole genome shotgun (WGS) entry which is preliminary data.</text>
</comment>
<dbReference type="EMBL" id="JACDUT010000012">
    <property type="protein sequence ID" value="MBA2876382.1"/>
    <property type="molecule type" value="Genomic_DNA"/>
</dbReference>
<feature type="region of interest" description="Disordered" evidence="1">
    <location>
        <begin position="1"/>
        <end position="46"/>
    </location>
</feature>
<feature type="compositionally biased region" description="Basic and acidic residues" evidence="1">
    <location>
        <begin position="1"/>
        <end position="19"/>
    </location>
</feature>
<evidence type="ECO:0000256" key="1">
    <source>
        <dbReference type="SAM" id="MobiDB-lite"/>
    </source>
</evidence>
<dbReference type="RefSeq" id="WP_181557090.1">
    <property type="nucleotide sequence ID" value="NZ_JACDUT010000012.1"/>
</dbReference>
<dbReference type="Proteomes" id="UP000523087">
    <property type="component" value="Unassembled WGS sequence"/>
</dbReference>
<reference evidence="2 3" key="1">
    <citation type="submission" date="2020-07" db="EMBL/GenBank/DDBJ databases">
        <title>Genomic Encyclopedia of Type Strains, Phase IV (KMG-IV): sequencing the most valuable type-strain genomes for metagenomic binning, comparative biology and taxonomic classification.</title>
        <authorList>
            <person name="Goeker M."/>
        </authorList>
    </citation>
    <scope>NUCLEOTIDE SEQUENCE [LARGE SCALE GENOMIC DNA]</scope>
    <source>
        <strain evidence="2 3">DSM 15730</strain>
    </source>
</reference>
<sequence length="46" mass="5070">MKEFWSSSQRRDGGESDDKLTDDEGQAQHIGTFRSEADVHTISSGA</sequence>
<organism evidence="2 3">
    <name type="scientific">Thermaerobacillus caldiproteolyticus</name>
    <dbReference type="NCBI Taxonomy" id="247480"/>
    <lineage>
        <taxon>Bacteria</taxon>
        <taxon>Bacillati</taxon>
        <taxon>Bacillota</taxon>
        <taxon>Bacilli</taxon>
        <taxon>Bacillales</taxon>
        <taxon>Anoxybacillaceae</taxon>
        <taxon>Thermaerobacillus</taxon>
    </lineage>
</organism>